<protein>
    <recommendedName>
        <fullName evidence="5">PknH-like extracellular domain-containing protein</fullName>
    </recommendedName>
</protein>
<evidence type="ECO:0000256" key="1">
    <source>
        <dbReference type="SAM" id="MobiDB-lite"/>
    </source>
</evidence>
<evidence type="ECO:0000313" key="4">
    <source>
        <dbReference type="Proteomes" id="UP000216867"/>
    </source>
</evidence>
<evidence type="ECO:0008006" key="5">
    <source>
        <dbReference type="Google" id="ProtNLM"/>
    </source>
</evidence>
<dbReference type="AlphaFoldDB" id="A0A269Z7D1"/>
<comment type="caution">
    <text evidence="3">The sequence shown here is derived from an EMBL/GenBank/DDBJ whole genome shotgun (WGS) entry which is preliminary data.</text>
</comment>
<dbReference type="Proteomes" id="UP000216867">
    <property type="component" value="Unassembled WGS sequence"/>
</dbReference>
<organism evidence="3 4">
    <name type="scientific">Brevibacterium casei</name>
    <dbReference type="NCBI Taxonomy" id="33889"/>
    <lineage>
        <taxon>Bacteria</taxon>
        <taxon>Bacillati</taxon>
        <taxon>Actinomycetota</taxon>
        <taxon>Actinomycetes</taxon>
        <taxon>Micrococcales</taxon>
        <taxon>Brevibacteriaceae</taxon>
        <taxon>Brevibacterium</taxon>
    </lineage>
</organism>
<sequence length="237" mass="23839">MKRLLPAITLTAVLALAGCTGGGSSDSADSGQDSGSQPAAEETQAAKQLDEAALTNIIETTDFDGKTFKPMDASAVSSGEAAKALEQAEFEPAECKDLAMAGLNAAQASAGTTVVGVASDNTMSVGLSSFPDEKATTDQFSTSSKMAETCGDVTMTMQGMEMQMTSETFDAKVAGADEAVGTRTSMETGGAPAMSTQSVVARVGNTVVTAANLSPQGDEQDAVKVAEAAVEAVKNAG</sequence>
<accession>A0A269Z7D1</accession>
<feature type="compositionally biased region" description="Low complexity" evidence="1">
    <location>
        <begin position="25"/>
        <end position="37"/>
    </location>
</feature>
<dbReference type="RefSeq" id="WP_095376753.1">
    <property type="nucleotide sequence ID" value="NZ_DAMDKQ010000008.1"/>
</dbReference>
<proteinExistence type="predicted"/>
<feature type="region of interest" description="Disordered" evidence="1">
    <location>
        <begin position="23"/>
        <end position="46"/>
    </location>
</feature>
<reference evidence="3 4" key="1">
    <citation type="submission" date="2017-04" db="EMBL/GenBank/DDBJ databases">
        <title>Kefir bacterial isolates.</title>
        <authorList>
            <person name="Kim Y."/>
            <person name="Blasche S."/>
            <person name="Patil K.R."/>
        </authorList>
    </citation>
    <scope>NUCLEOTIDE SEQUENCE [LARGE SCALE GENOMIC DNA]</scope>
    <source>
        <strain evidence="3 4">OG2</strain>
    </source>
</reference>
<dbReference type="PROSITE" id="PS51257">
    <property type="entry name" value="PROKAR_LIPOPROTEIN"/>
    <property type="match status" value="1"/>
</dbReference>
<name>A0A269Z7D1_9MICO</name>
<gene>
    <name evidence="3" type="ORF">B8X04_15645</name>
</gene>
<feature type="chain" id="PRO_5038573796" description="PknH-like extracellular domain-containing protein" evidence="2">
    <location>
        <begin position="18"/>
        <end position="237"/>
    </location>
</feature>
<evidence type="ECO:0000313" key="3">
    <source>
        <dbReference type="EMBL" id="PAK93501.1"/>
    </source>
</evidence>
<dbReference type="EMBL" id="NCWY01000018">
    <property type="protein sequence ID" value="PAK93501.1"/>
    <property type="molecule type" value="Genomic_DNA"/>
</dbReference>
<keyword evidence="2" id="KW-0732">Signal</keyword>
<feature type="signal peptide" evidence="2">
    <location>
        <begin position="1"/>
        <end position="17"/>
    </location>
</feature>
<evidence type="ECO:0000256" key="2">
    <source>
        <dbReference type="SAM" id="SignalP"/>
    </source>
</evidence>